<dbReference type="InterPro" id="IPR027417">
    <property type="entry name" value="P-loop_NTPase"/>
</dbReference>
<dbReference type="Gene3D" id="3.40.50.300">
    <property type="entry name" value="P-loop containing nucleotide triphosphate hydrolases"/>
    <property type="match status" value="1"/>
</dbReference>
<keyword evidence="4" id="KW-1185">Reference proteome</keyword>
<sequence length="157" mass="17233">MVGCTVRFNLDPTESLPDTGIIAALDRVGLWGGVLLERGGLDAEINDTLSLSRGEHQLLQLARAILKIQATSAKILLIDEDTSSVDVETDARVQDLLQQDPFRTCTVLTVAHRVHTLLTCDLVVGLDHGKVVEMDEPMFLRNRKDSIFSNLLNGGRN</sequence>
<evidence type="ECO:0000313" key="4">
    <source>
        <dbReference type="Proteomes" id="UP000191612"/>
    </source>
</evidence>
<dbReference type="EMBL" id="MDYO01000016">
    <property type="protein sequence ID" value="OQD96454.1"/>
    <property type="molecule type" value="Genomic_DNA"/>
</dbReference>
<comment type="caution">
    <text evidence="3">The sequence shown here is derived from an EMBL/GenBank/DDBJ whole genome shotgun (WGS) entry which is preliminary data.</text>
</comment>
<organism evidence="3 4">
    <name type="scientific">Penicillium solitum</name>
    <dbReference type="NCBI Taxonomy" id="60172"/>
    <lineage>
        <taxon>Eukaryota</taxon>
        <taxon>Fungi</taxon>
        <taxon>Dikarya</taxon>
        <taxon>Ascomycota</taxon>
        <taxon>Pezizomycotina</taxon>
        <taxon>Eurotiomycetes</taxon>
        <taxon>Eurotiomycetidae</taxon>
        <taxon>Eurotiales</taxon>
        <taxon>Aspergillaceae</taxon>
        <taxon>Penicillium</taxon>
    </lineage>
</organism>
<gene>
    <name evidence="3" type="ORF">PENSOL_c016G02057</name>
</gene>
<dbReference type="InterPro" id="IPR050173">
    <property type="entry name" value="ABC_transporter_C-like"/>
</dbReference>
<proteinExistence type="predicted"/>
<dbReference type="GO" id="GO:0042626">
    <property type="term" value="F:ATPase-coupled transmembrane transporter activity"/>
    <property type="evidence" value="ECO:0007669"/>
    <property type="project" value="TreeGrafter"/>
</dbReference>
<evidence type="ECO:0008006" key="5">
    <source>
        <dbReference type="Google" id="ProtNLM"/>
    </source>
</evidence>
<dbReference type="STRING" id="60172.A0A1V6R4M8"/>
<protein>
    <recommendedName>
        <fullName evidence="5">ABC transporter domain-containing protein</fullName>
    </recommendedName>
</protein>
<dbReference type="SUPFAM" id="SSF52540">
    <property type="entry name" value="P-loop containing nucleoside triphosphate hydrolases"/>
    <property type="match status" value="1"/>
</dbReference>
<keyword evidence="2" id="KW-0067">ATP-binding</keyword>
<name>A0A1V6R4M8_9EURO</name>
<dbReference type="AlphaFoldDB" id="A0A1V6R4M8"/>
<dbReference type="OrthoDB" id="4357253at2759"/>
<evidence type="ECO:0000256" key="1">
    <source>
        <dbReference type="ARBA" id="ARBA00022741"/>
    </source>
</evidence>
<evidence type="ECO:0000313" key="3">
    <source>
        <dbReference type="EMBL" id="OQD96454.1"/>
    </source>
</evidence>
<dbReference type="Proteomes" id="UP000191612">
    <property type="component" value="Unassembled WGS sequence"/>
</dbReference>
<dbReference type="GO" id="GO:0016020">
    <property type="term" value="C:membrane"/>
    <property type="evidence" value="ECO:0007669"/>
    <property type="project" value="TreeGrafter"/>
</dbReference>
<dbReference type="PANTHER" id="PTHR24223">
    <property type="entry name" value="ATP-BINDING CASSETTE SUB-FAMILY C"/>
    <property type="match status" value="1"/>
</dbReference>
<reference evidence="4" key="1">
    <citation type="journal article" date="2017" name="Nat. Microbiol.">
        <title>Global analysis of biosynthetic gene clusters reveals vast potential of secondary metabolite production in Penicillium species.</title>
        <authorList>
            <person name="Nielsen J.C."/>
            <person name="Grijseels S."/>
            <person name="Prigent S."/>
            <person name="Ji B."/>
            <person name="Dainat J."/>
            <person name="Nielsen K.F."/>
            <person name="Frisvad J.C."/>
            <person name="Workman M."/>
            <person name="Nielsen J."/>
        </authorList>
    </citation>
    <scope>NUCLEOTIDE SEQUENCE [LARGE SCALE GENOMIC DNA]</scope>
    <source>
        <strain evidence="4">IBT 29525</strain>
    </source>
</reference>
<accession>A0A1V6R4M8</accession>
<evidence type="ECO:0000256" key="2">
    <source>
        <dbReference type="ARBA" id="ARBA00022840"/>
    </source>
</evidence>
<keyword evidence="1" id="KW-0547">Nucleotide-binding</keyword>
<dbReference type="GO" id="GO:0005524">
    <property type="term" value="F:ATP binding"/>
    <property type="evidence" value="ECO:0007669"/>
    <property type="project" value="UniProtKB-KW"/>
</dbReference>